<name>A0ABW2EUE7_9GAMM</name>
<evidence type="ECO:0000256" key="3">
    <source>
        <dbReference type="RuleBase" id="RU000363"/>
    </source>
</evidence>
<dbReference type="Pfam" id="PF00106">
    <property type="entry name" value="adh_short"/>
    <property type="match status" value="1"/>
</dbReference>
<dbReference type="SUPFAM" id="SSF51735">
    <property type="entry name" value="NAD(P)-binding Rossmann-fold domains"/>
    <property type="match status" value="1"/>
</dbReference>
<keyword evidence="5" id="KW-1185">Reference proteome</keyword>
<dbReference type="GO" id="GO:0016491">
    <property type="term" value="F:oxidoreductase activity"/>
    <property type="evidence" value="ECO:0007669"/>
    <property type="project" value="UniProtKB-KW"/>
</dbReference>
<reference evidence="5" key="1">
    <citation type="journal article" date="2019" name="Int. J. Syst. Evol. Microbiol.">
        <title>The Global Catalogue of Microorganisms (GCM) 10K type strain sequencing project: providing services to taxonomists for standard genome sequencing and annotation.</title>
        <authorList>
            <consortium name="The Broad Institute Genomics Platform"/>
            <consortium name="The Broad Institute Genome Sequencing Center for Infectious Disease"/>
            <person name="Wu L."/>
            <person name="Ma J."/>
        </authorList>
    </citation>
    <scope>NUCLEOTIDE SEQUENCE [LARGE SCALE GENOMIC DNA]</scope>
    <source>
        <strain evidence="5">CGMCC 1.13666</strain>
    </source>
</reference>
<dbReference type="Gene3D" id="3.40.50.720">
    <property type="entry name" value="NAD(P)-binding Rossmann-like Domain"/>
    <property type="match status" value="1"/>
</dbReference>
<dbReference type="InterPro" id="IPR002347">
    <property type="entry name" value="SDR_fam"/>
</dbReference>
<dbReference type="PRINTS" id="PR00081">
    <property type="entry name" value="GDHRDH"/>
</dbReference>
<keyword evidence="2 4" id="KW-0560">Oxidoreductase</keyword>
<protein>
    <submittedName>
        <fullName evidence="4">SDR family oxidoreductase</fullName>
        <ecNumber evidence="4">1.-.-.-</ecNumber>
    </submittedName>
</protein>
<dbReference type="PRINTS" id="PR00080">
    <property type="entry name" value="SDRFAMILY"/>
</dbReference>
<accession>A0ABW2EUE7</accession>
<organism evidence="4 5">
    <name type="scientific">Halomonas salifodinae</name>
    <dbReference type="NCBI Taxonomy" id="438745"/>
    <lineage>
        <taxon>Bacteria</taxon>
        <taxon>Pseudomonadati</taxon>
        <taxon>Pseudomonadota</taxon>
        <taxon>Gammaproteobacteria</taxon>
        <taxon>Oceanospirillales</taxon>
        <taxon>Halomonadaceae</taxon>
        <taxon>Halomonas</taxon>
    </lineage>
</organism>
<dbReference type="PANTHER" id="PTHR42901:SF1">
    <property type="entry name" value="ALCOHOL DEHYDROGENASE"/>
    <property type="match status" value="1"/>
</dbReference>
<proteinExistence type="inferred from homology"/>
<evidence type="ECO:0000256" key="1">
    <source>
        <dbReference type="ARBA" id="ARBA00006484"/>
    </source>
</evidence>
<evidence type="ECO:0000256" key="2">
    <source>
        <dbReference type="ARBA" id="ARBA00023002"/>
    </source>
</evidence>
<comment type="similarity">
    <text evidence="1 3">Belongs to the short-chain dehydrogenases/reductases (SDR) family.</text>
</comment>
<evidence type="ECO:0000313" key="5">
    <source>
        <dbReference type="Proteomes" id="UP001596411"/>
    </source>
</evidence>
<dbReference type="Proteomes" id="UP001596411">
    <property type="component" value="Unassembled WGS sequence"/>
</dbReference>
<sequence>MKTAVISGASSGIGEACARLLAEFGWEVFLVARRRDRLDEIASEINGHAIDLDVTKASVEDFKCVRTCDLLVNCAGGAFGVDVVEEADVDDWVKMYNVNVLGTLRLTQIFLPRLIESQGCVINITSTAALGGYEGGAGYCAAKSAQRALTQSLRLEMKGEPVRITELLPGMVHTPEFSLNRLQGDADRASAVYKDVDRPLTAEDVAQVVLMVSNLPPHVNIDELVVRPVAQRAQHALFRGALNWHDSVHKPDSFLN</sequence>
<dbReference type="InterPro" id="IPR036291">
    <property type="entry name" value="NAD(P)-bd_dom_sf"/>
</dbReference>
<evidence type="ECO:0000313" key="4">
    <source>
        <dbReference type="EMBL" id="MFC7088197.1"/>
    </source>
</evidence>
<comment type="caution">
    <text evidence="4">The sequence shown here is derived from an EMBL/GenBank/DDBJ whole genome shotgun (WGS) entry which is preliminary data.</text>
</comment>
<dbReference type="EMBL" id="JBHSZP010000002">
    <property type="protein sequence ID" value="MFC7088197.1"/>
    <property type="molecule type" value="Genomic_DNA"/>
</dbReference>
<gene>
    <name evidence="4" type="ORF">ACFQH5_01365</name>
</gene>
<dbReference type="PANTHER" id="PTHR42901">
    <property type="entry name" value="ALCOHOL DEHYDROGENASE"/>
    <property type="match status" value="1"/>
</dbReference>
<dbReference type="EC" id="1.-.-.-" evidence="4"/>